<dbReference type="InterPro" id="IPR035979">
    <property type="entry name" value="RBD_domain_sf"/>
</dbReference>
<feature type="region of interest" description="Disordered" evidence="1">
    <location>
        <begin position="352"/>
        <end position="407"/>
    </location>
</feature>
<feature type="region of interest" description="Disordered" evidence="1">
    <location>
        <begin position="563"/>
        <end position="582"/>
    </location>
</feature>
<dbReference type="PANTHER" id="PTHR42851:SF19">
    <property type="entry name" value="PWWP DOMAIN-CONTAINING PROTEIN 2-RELATED"/>
    <property type="match status" value="1"/>
</dbReference>
<dbReference type="PANTHER" id="PTHR42851">
    <property type="entry name" value="ALDOLASE-RELATED"/>
    <property type="match status" value="1"/>
</dbReference>
<dbReference type="CDD" id="cd05162">
    <property type="entry name" value="PWWP"/>
    <property type="match status" value="1"/>
</dbReference>
<dbReference type="SMART" id="SM00293">
    <property type="entry name" value="PWWP"/>
    <property type="match status" value="1"/>
</dbReference>
<feature type="domain" description="PWWP" evidence="2">
    <location>
        <begin position="129"/>
        <end position="190"/>
    </location>
</feature>
<dbReference type="EMBL" id="OZ021740">
    <property type="protein sequence ID" value="CAK9324670.1"/>
    <property type="molecule type" value="Genomic_DNA"/>
</dbReference>
<dbReference type="InterPro" id="IPR000313">
    <property type="entry name" value="PWWP_dom"/>
</dbReference>
<organism evidence="3 4">
    <name type="scientific">Citrullus colocynthis</name>
    <name type="common">colocynth</name>
    <dbReference type="NCBI Taxonomy" id="252529"/>
    <lineage>
        <taxon>Eukaryota</taxon>
        <taxon>Viridiplantae</taxon>
        <taxon>Streptophyta</taxon>
        <taxon>Embryophyta</taxon>
        <taxon>Tracheophyta</taxon>
        <taxon>Spermatophyta</taxon>
        <taxon>Magnoliopsida</taxon>
        <taxon>eudicotyledons</taxon>
        <taxon>Gunneridae</taxon>
        <taxon>Pentapetalae</taxon>
        <taxon>rosids</taxon>
        <taxon>fabids</taxon>
        <taxon>Cucurbitales</taxon>
        <taxon>Cucurbitaceae</taxon>
        <taxon>Benincaseae</taxon>
        <taxon>Citrullus</taxon>
    </lineage>
</organism>
<accession>A0ABP0YYN7</accession>
<evidence type="ECO:0000313" key="3">
    <source>
        <dbReference type="EMBL" id="CAK9324670.1"/>
    </source>
</evidence>
<reference evidence="3 4" key="1">
    <citation type="submission" date="2024-03" db="EMBL/GenBank/DDBJ databases">
        <authorList>
            <person name="Gkanogiannis A."/>
            <person name="Becerra Lopez-Lavalle L."/>
        </authorList>
    </citation>
    <scope>NUCLEOTIDE SEQUENCE [LARGE SCALE GENOMIC DNA]</scope>
</reference>
<dbReference type="Gene3D" id="2.30.30.140">
    <property type="match status" value="1"/>
</dbReference>
<feature type="compositionally biased region" description="Basic residues" evidence="1">
    <location>
        <begin position="389"/>
        <end position="399"/>
    </location>
</feature>
<feature type="compositionally biased region" description="Basic and acidic residues" evidence="1">
    <location>
        <begin position="365"/>
        <end position="378"/>
    </location>
</feature>
<sequence length="692" mass="77610">MVDSCTARTLGCISSSLTSSLSMFLCISDSSSLKTMISTNARCWSSLEKLRSYNIKGREKNCSENLMVDRIENLATDGHIMKTGVLTDLDEANLFDVVVEVDPHVFMDEEDSCDDVSGDSADSVAEFNVSDLVWSRVPSHPWWPGQICDPATSSKKAMKYFKTGRYLIAFFGDHTFAWKEAAMVKPFEEYFSELQKQNKLDSFHQAIDCALEEFSRRVEFSLACSCLSEELYSKLQTQTLTNAGIRKKLSKRVGGDNFLTAASFDPLKLINIVKEVAMSPVGEADKLELVRARAQLLAFNRWKGCYELPEFHKHSVVFNDIDHILGVKNNDQSELMENIAIDIKHDEATLSEEGNLISQSNSSGKCKDNSEDLDDSSKKGKNLSNSISKKPRHSWKKKHRSEDYAGSDLSLHASSTKDEVGCNDTTINIPITHVESGKTGQSFRVGDRIQKVAYKLNESNPILKHDDGISQIVVSKTRRGRKRKETPELVSGGKAGNKATKPNKRRNVAPVEASDSEFIKDTYWTDRLIQGIAEDQLSFENQNETVDVHVQTASERVVPTVLKSTDQDKPHECVEPESENTVEDPYPTALILTFTDLDSVPSETNLNDIFRKYGPLYESKTEVMKKSRRAKVVFKRTSDAETAFSNTGKCSIFGSALVSYRLKFLPPTKVPLRQTRRCRKEANFENKLLLDA</sequence>
<protein>
    <recommendedName>
        <fullName evidence="2">PWWP domain-containing protein</fullName>
    </recommendedName>
</protein>
<feature type="compositionally biased region" description="Basic and acidic residues" evidence="1">
    <location>
        <begin position="565"/>
        <end position="574"/>
    </location>
</feature>
<keyword evidence="4" id="KW-1185">Reference proteome</keyword>
<gene>
    <name evidence="3" type="ORF">CITCOLO1_LOCUS16911</name>
</gene>
<name>A0ABP0YYN7_9ROSI</name>
<dbReference type="Pfam" id="PF00855">
    <property type="entry name" value="PWWP"/>
    <property type="match status" value="1"/>
</dbReference>
<feature type="region of interest" description="Disordered" evidence="1">
    <location>
        <begin position="476"/>
        <end position="512"/>
    </location>
</feature>
<dbReference type="PROSITE" id="PS50812">
    <property type="entry name" value="PWWP"/>
    <property type="match status" value="1"/>
</dbReference>
<dbReference type="Proteomes" id="UP001642487">
    <property type="component" value="Chromosome 6"/>
</dbReference>
<proteinExistence type="predicted"/>
<evidence type="ECO:0000256" key="1">
    <source>
        <dbReference type="SAM" id="MobiDB-lite"/>
    </source>
</evidence>
<dbReference type="SUPFAM" id="SSF63748">
    <property type="entry name" value="Tudor/PWWP/MBT"/>
    <property type="match status" value="1"/>
</dbReference>
<dbReference type="SUPFAM" id="SSF54928">
    <property type="entry name" value="RNA-binding domain, RBD"/>
    <property type="match status" value="1"/>
</dbReference>
<evidence type="ECO:0000313" key="4">
    <source>
        <dbReference type="Proteomes" id="UP001642487"/>
    </source>
</evidence>
<evidence type="ECO:0000259" key="2">
    <source>
        <dbReference type="PROSITE" id="PS50812"/>
    </source>
</evidence>
<dbReference type="InterPro" id="IPR053063">
    <property type="entry name" value="PWWP_domain_containing_PDP"/>
</dbReference>